<dbReference type="Proteomes" id="UP000887579">
    <property type="component" value="Unplaced"/>
</dbReference>
<evidence type="ECO:0000313" key="2">
    <source>
        <dbReference type="WBParaSite" id="ES5_v2.g9628.t1"/>
    </source>
</evidence>
<proteinExistence type="predicted"/>
<protein>
    <submittedName>
        <fullName evidence="2">Apple domain-containing protein</fullName>
    </submittedName>
</protein>
<name>A0AC34GYL7_9BILA</name>
<reference evidence="2" key="1">
    <citation type="submission" date="2022-11" db="UniProtKB">
        <authorList>
            <consortium name="WormBaseParasite"/>
        </authorList>
    </citation>
    <scope>IDENTIFICATION</scope>
</reference>
<dbReference type="WBParaSite" id="ES5_v2.g9628.t1">
    <property type="protein sequence ID" value="ES5_v2.g9628.t1"/>
    <property type="gene ID" value="ES5_v2.g9628"/>
</dbReference>
<organism evidence="1 2">
    <name type="scientific">Panagrolaimus sp. ES5</name>
    <dbReference type="NCBI Taxonomy" id="591445"/>
    <lineage>
        <taxon>Eukaryota</taxon>
        <taxon>Metazoa</taxon>
        <taxon>Ecdysozoa</taxon>
        <taxon>Nematoda</taxon>
        <taxon>Chromadorea</taxon>
        <taxon>Rhabditida</taxon>
        <taxon>Tylenchina</taxon>
        <taxon>Panagrolaimomorpha</taxon>
        <taxon>Panagrolaimoidea</taxon>
        <taxon>Panagrolaimidae</taxon>
        <taxon>Panagrolaimus</taxon>
    </lineage>
</organism>
<accession>A0AC34GYL7</accession>
<evidence type="ECO:0000313" key="1">
    <source>
        <dbReference type="Proteomes" id="UP000887579"/>
    </source>
</evidence>
<sequence>MKPKNIIAFFCFFFIPAISAATFVQLVSIQIIADELKTILSTSAEECSTFCEEDFECIGFEFVETEPKKECKLLTKIRRLKPDLNACNFFIYDKRANVTGLNGYDEIVYFNAFLNESCPQEFDFQENKCVADILQSQCMEYANFFKATFDSNRTQCIIEHFRPQHFCDPSHLLLHFSQDVGYCYTYAPGNTSKMQIFNDACELNYKCKPASVCSTTENDRLLIFANEQTLNFAVFNGLYFPENKEETVFEWADGNDDCEFRNWEIETFDNKYPNTTETFVQINSESEWEKVDALSDKLRAALCKKPALTFAEYEGSCSSIDNCQQLKVV</sequence>